<name>A0AA39JGX1_9AGAR</name>
<dbReference type="Proteomes" id="UP001175226">
    <property type="component" value="Unassembled WGS sequence"/>
</dbReference>
<accession>A0AA39JGX1</accession>
<gene>
    <name evidence="1" type="ORF">EV421DRAFT_1905439</name>
</gene>
<proteinExistence type="predicted"/>
<dbReference type="EMBL" id="JAUEPT010000034">
    <property type="protein sequence ID" value="KAK0440293.1"/>
    <property type="molecule type" value="Genomic_DNA"/>
</dbReference>
<protein>
    <submittedName>
        <fullName evidence="1">Uncharacterized protein</fullName>
    </submittedName>
</protein>
<evidence type="ECO:0000313" key="1">
    <source>
        <dbReference type="EMBL" id="KAK0440293.1"/>
    </source>
</evidence>
<comment type="caution">
    <text evidence="1">The sequence shown here is derived from an EMBL/GenBank/DDBJ whole genome shotgun (WGS) entry which is preliminary data.</text>
</comment>
<evidence type="ECO:0000313" key="2">
    <source>
        <dbReference type="Proteomes" id="UP001175226"/>
    </source>
</evidence>
<organism evidence="1 2">
    <name type="scientific">Armillaria borealis</name>
    <dbReference type="NCBI Taxonomy" id="47425"/>
    <lineage>
        <taxon>Eukaryota</taxon>
        <taxon>Fungi</taxon>
        <taxon>Dikarya</taxon>
        <taxon>Basidiomycota</taxon>
        <taxon>Agaricomycotina</taxon>
        <taxon>Agaricomycetes</taxon>
        <taxon>Agaricomycetidae</taxon>
        <taxon>Agaricales</taxon>
        <taxon>Marasmiineae</taxon>
        <taxon>Physalacriaceae</taxon>
        <taxon>Armillaria</taxon>
    </lineage>
</organism>
<sequence length="242" mass="27622">MDSAIGGSIALSVITPHCSWEPRDLNIMVPWGSRERWLNFFNHHRYNGHEICLGELGEHEHPWYPVLQATVAVAVYVFKHKKIKRDIILIISNSDSCMVPIIGAQTTSQMNAITSSHIYCLYPMLTADNICLQGYYANPADKYSPTALLPDQREQLRVQNLMYYESSSNQNRRCGLACGDIERTLFGWRGVGILQWGGYMDSKRSEVFLLLEDTLHVAWQLGEWCDNVECEMGRVILLNTVH</sequence>
<dbReference type="AlphaFoldDB" id="A0AA39JGX1"/>
<keyword evidence="2" id="KW-1185">Reference proteome</keyword>
<reference evidence="1" key="1">
    <citation type="submission" date="2023-06" db="EMBL/GenBank/DDBJ databases">
        <authorList>
            <consortium name="Lawrence Berkeley National Laboratory"/>
            <person name="Ahrendt S."/>
            <person name="Sahu N."/>
            <person name="Indic B."/>
            <person name="Wong-Bajracharya J."/>
            <person name="Merenyi Z."/>
            <person name="Ke H.-M."/>
            <person name="Monk M."/>
            <person name="Kocsube S."/>
            <person name="Drula E."/>
            <person name="Lipzen A."/>
            <person name="Balint B."/>
            <person name="Henrissat B."/>
            <person name="Andreopoulos B."/>
            <person name="Martin F.M."/>
            <person name="Harder C.B."/>
            <person name="Rigling D."/>
            <person name="Ford K.L."/>
            <person name="Foster G.D."/>
            <person name="Pangilinan J."/>
            <person name="Papanicolaou A."/>
            <person name="Barry K."/>
            <person name="LaButti K."/>
            <person name="Viragh M."/>
            <person name="Koriabine M."/>
            <person name="Yan M."/>
            <person name="Riley R."/>
            <person name="Champramary S."/>
            <person name="Plett K.L."/>
            <person name="Tsai I.J."/>
            <person name="Slot J."/>
            <person name="Sipos G."/>
            <person name="Plett J."/>
            <person name="Nagy L.G."/>
            <person name="Grigoriev I.V."/>
        </authorList>
    </citation>
    <scope>NUCLEOTIDE SEQUENCE</scope>
    <source>
        <strain evidence="1">FPL87.14</strain>
    </source>
</reference>